<reference evidence="2 3" key="1">
    <citation type="submission" date="2018-09" db="EMBL/GenBank/DDBJ databases">
        <authorList>
            <person name="Peiro R."/>
            <person name="Begona"/>
            <person name="Cbmso G."/>
            <person name="Lopez M."/>
            <person name="Gonzalez S."/>
        </authorList>
    </citation>
    <scope>NUCLEOTIDE SEQUENCE [LARGE SCALE GENOMIC DNA]</scope>
</reference>
<accession>A0A3P3YWV6</accession>
<feature type="region of interest" description="Disordered" evidence="1">
    <location>
        <begin position="697"/>
        <end position="718"/>
    </location>
</feature>
<dbReference type="Proteomes" id="UP000319462">
    <property type="component" value="Chromosome 2"/>
</dbReference>
<feature type="compositionally biased region" description="Polar residues" evidence="1">
    <location>
        <begin position="1167"/>
        <end position="1177"/>
    </location>
</feature>
<feature type="region of interest" description="Disordered" evidence="1">
    <location>
        <begin position="882"/>
        <end position="914"/>
    </location>
</feature>
<dbReference type="EMBL" id="LS997601">
    <property type="protein sequence ID" value="SYZ62414.1"/>
    <property type="molecule type" value="Genomic_DNA"/>
</dbReference>
<dbReference type="PANTHER" id="PTHR24216">
    <property type="entry name" value="PAXILLIN-RELATED"/>
    <property type="match status" value="1"/>
</dbReference>
<organism evidence="2 3">
    <name type="scientific">Leishmania braziliensis MHOM/BR/75/M2904</name>
    <dbReference type="NCBI Taxonomy" id="420245"/>
    <lineage>
        <taxon>Eukaryota</taxon>
        <taxon>Discoba</taxon>
        <taxon>Euglenozoa</taxon>
        <taxon>Kinetoplastea</taxon>
        <taxon>Metakinetoplastina</taxon>
        <taxon>Trypanosomatida</taxon>
        <taxon>Trypanosomatidae</taxon>
        <taxon>Leishmaniinae</taxon>
        <taxon>Leishmania</taxon>
        <taxon>Leishmania braziliensis species complex</taxon>
    </lineage>
</organism>
<gene>
    <name evidence="2" type="ORF">LBRM2904_02.0340</name>
</gene>
<name>A0A3P3YWV6_LEIBR</name>
<dbReference type="AlphaFoldDB" id="A0A3P3YWV6"/>
<feature type="compositionally biased region" description="Low complexity" evidence="1">
    <location>
        <begin position="518"/>
        <end position="527"/>
    </location>
</feature>
<feature type="region of interest" description="Disordered" evidence="1">
    <location>
        <begin position="292"/>
        <end position="465"/>
    </location>
</feature>
<feature type="region of interest" description="Disordered" evidence="1">
    <location>
        <begin position="1060"/>
        <end position="1179"/>
    </location>
</feature>
<feature type="compositionally biased region" description="Low complexity" evidence="1">
    <location>
        <begin position="900"/>
        <end position="911"/>
    </location>
</feature>
<protein>
    <submittedName>
        <fullName evidence="2">Hypothetical_protein</fullName>
    </submittedName>
</protein>
<feature type="compositionally biased region" description="Basic and acidic residues" evidence="1">
    <location>
        <begin position="369"/>
        <end position="385"/>
    </location>
</feature>
<feature type="region of interest" description="Disordered" evidence="1">
    <location>
        <begin position="210"/>
        <end position="240"/>
    </location>
</feature>
<feature type="region of interest" description="Disordered" evidence="1">
    <location>
        <begin position="597"/>
        <end position="631"/>
    </location>
</feature>
<feature type="compositionally biased region" description="Pro residues" evidence="1">
    <location>
        <begin position="1131"/>
        <end position="1142"/>
    </location>
</feature>
<evidence type="ECO:0000313" key="2">
    <source>
        <dbReference type="EMBL" id="SYZ62414.1"/>
    </source>
</evidence>
<proteinExistence type="predicted"/>
<feature type="region of interest" description="Disordered" evidence="1">
    <location>
        <begin position="512"/>
        <end position="547"/>
    </location>
</feature>
<feature type="compositionally biased region" description="Basic and acidic residues" evidence="1">
    <location>
        <begin position="424"/>
        <end position="434"/>
    </location>
</feature>
<evidence type="ECO:0000256" key="1">
    <source>
        <dbReference type="SAM" id="MobiDB-lite"/>
    </source>
</evidence>
<feature type="compositionally biased region" description="Polar residues" evidence="1">
    <location>
        <begin position="1065"/>
        <end position="1076"/>
    </location>
</feature>
<evidence type="ECO:0000313" key="3">
    <source>
        <dbReference type="Proteomes" id="UP000319462"/>
    </source>
</evidence>
<dbReference type="PANTHER" id="PTHR24216:SF65">
    <property type="entry name" value="PAXILLIN-LIKE PROTEIN 1"/>
    <property type="match status" value="1"/>
</dbReference>
<sequence length="1244" mass="134328">MASCSTVLSPSPVLLPRCACLHACVWEEEGVMCSTGRGQTEMEASRTGLPSHAGSAAHRRQWRMQWRQLGAQTRKTKCLSDRWTCTCGPSPAPRLPSPPLPLSHPVVLAFTRFSLLSLSSHAPCCVSWLNGETHRVLVCGDGGARSPHHRVGASPLSLSASLSLSLCQGLTLQIMRNAYIRALAPLASRSSPAPSSSSSLATVATTLHVSRRGHAGHNSGHNERRGRRGGRLQGQQCGHAVPQTNASVAASTALTSPHARGAFHDFLRARNSPFIGSGSGTAAAAVPLPNDLIRTTSPLHPHEPSQHQSSVLPHDSAGLSGASAEQRSRARGGVARGTPSGTTPELSWSSSSPPSSPPLPRAVPASAAEEQRKQQRVLLEEETGRRGSSTPPVLSEWSLGLPDAAARRGERRGNPQSRGQRRGRGCDDVNKEGDVNGSTAQRGGRQDFRERRRHSVQQHRHDALELARRQTSAGIAKRHLHEYEQACLHAYHILKQVEWSLASWAWAQRQGQRHGDSGHSSSSVRRSNVSEHASGVRAPQLTEGPVAAGESVPKLAGEDMDAVDARFFEYAGQIQRTLHQLTPRHFDAVREYRLRAQPRSGFPSSTAATPPSRPRHAEGPSAPRSESPGDSPGQQLLLLRLLWRLLHIQRLFISIGRRALLPRSAVDVYVNSSSCQYGIREVLRVLGSELARSTLSASTPRHLHGPRGQSWREHDDPAALPPSPPALLFSNKELFQLFYAVLCIPSEEAPGVPLYDLSTDNSTSPSSVASDRHAATSPSSHLAGVAFQQFQRDCIAAGAEAARMPLDEWCVRWWAHQYAVLGSVGAVWTPPLSMGEAMDVLQACMYATASAQVLATAAPPYVAQQRRNLQQRLLTPFTYFETPPQGATAGDRRRRRHRGSATASESSSGVVEEAELSPLRVPDRRYYPQLSGALGGNRVALRIPYHLGQRYVEVFLAYLLSSVSTAPESGEAKESATTATETVAAGIEHLLRDRGRDTVRDVALLCTAILFFEVFSPMTAAFMAYAAPLCREQVELLSGHEISCVLLAYASLQRWEKAGGARTGGASTPASGSNAHTDSRAAGSRGDPLHDPTVAVQSASTASARTAAAPCSSAGKDAWNTDPPEAAVAPEPSPQLPPPPQPDHQSTGDHHSRSRRSTSTRSSPPSNEKTTSTSPQSPCHAPWHLFYVTLASRAGQLSDTLSEDDVTRVLRAMELTEIEHDDLRRALESSLRLRSMRRRVLYEP</sequence>
<feature type="compositionally biased region" description="Low complexity" evidence="1">
    <location>
        <begin position="1093"/>
        <end position="1114"/>
    </location>
</feature>